<evidence type="ECO:0000256" key="1">
    <source>
        <dbReference type="SAM" id="MobiDB-lite"/>
    </source>
</evidence>
<feature type="region of interest" description="Disordered" evidence="1">
    <location>
        <begin position="204"/>
        <end position="236"/>
    </location>
</feature>
<dbReference type="SUPFAM" id="SSF63829">
    <property type="entry name" value="Calcium-dependent phosphotriesterase"/>
    <property type="match status" value="1"/>
</dbReference>
<dbReference type="InterPro" id="IPR011042">
    <property type="entry name" value="6-blade_b-propeller_TolB-like"/>
</dbReference>
<keyword evidence="2" id="KW-0732">Signal</keyword>
<accession>A0ABU9E497</accession>
<feature type="compositionally biased region" description="Basic and acidic residues" evidence="1">
    <location>
        <begin position="217"/>
        <end position="226"/>
    </location>
</feature>
<proteinExistence type="predicted"/>
<evidence type="ECO:0000313" key="3">
    <source>
        <dbReference type="EMBL" id="MEK9499547.1"/>
    </source>
</evidence>
<evidence type="ECO:0000313" key="4">
    <source>
        <dbReference type="Proteomes" id="UP001484239"/>
    </source>
</evidence>
<dbReference type="RefSeq" id="WP_405276342.1">
    <property type="nucleotide sequence ID" value="NZ_JBBHLI010000001.1"/>
</dbReference>
<reference evidence="3 4" key="1">
    <citation type="submission" date="2024-02" db="EMBL/GenBank/DDBJ databases">
        <title>A novel Gemmatimonadota bacterium.</title>
        <authorList>
            <person name="Du Z.-J."/>
            <person name="Ye Y.-Q."/>
        </authorList>
    </citation>
    <scope>NUCLEOTIDE SEQUENCE [LARGE SCALE GENOMIC DNA]</scope>
    <source>
        <strain evidence="3 4">DH-20</strain>
    </source>
</reference>
<feature type="region of interest" description="Disordered" evidence="1">
    <location>
        <begin position="420"/>
        <end position="441"/>
    </location>
</feature>
<name>A0ABU9E497_9BACT</name>
<feature type="chain" id="PRO_5045098562" evidence="2">
    <location>
        <begin position="20"/>
        <end position="441"/>
    </location>
</feature>
<evidence type="ECO:0000256" key="2">
    <source>
        <dbReference type="SAM" id="SignalP"/>
    </source>
</evidence>
<organism evidence="3 4">
    <name type="scientific">Gaopeijia maritima</name>
    <dbReference type="NCBI Taxonomy" id="3119007"/>
    <lineage>
        <taxon>Bacteria</taxon>
        <taxon>Pseudomonadati</taxon>
        <taxon>Gemmatimonadota</taxon>
        <taxon>Longimicrobiia</taxon>
        <taxon>Gaopeijiales</taxon>
        <taxon>Gaopeijiaceae</taxon>
        <taxon>Gaopeijia</taxon>
    </lineage>
</organism>
<protein>
    <submittedName>
        <fullName evidence="3">6-bladed beta-propeller</fullName>
    </submittedName>
</protein>
<dbReference type="EMBL" id="JBBHLI010000001">
    <property type="protein sequence ID" value="MEK9499547.1"/>
    <property type="molecule type" value="Genomic_DNA"/>
</dbReference>
<comment type="caution">
    <text evidence="3">The sequence shown here is derived from an EMBL/GenBank/DDBJ whole genome shotgun (WGS) entry which is preliminary data.</text>
</comment>
<feature type="compositionally biased region" description="Polar residues" evidence="1">
    <location>
        <begin position="227"/>
        <end position="236"/>
    </location>
</feature>
<dbReference type="Gene3D" id="2.120.10.30">
    <property type="entry name" value="TolB, C-terminal domain"/>
    <property type="match status" value="1"/>
</dbReference>
<sequence length="441" mass="46956">MAVAAAAALLAAACGGDTATPSGPQVVRDSVADTLVVRTVSGSVWGGEARLVEEVGVGVFDGPPEQIFGSIRSIAIGPEGTIYVMDGQIPAVRVFDADGAYLRTLGRSGEGPGELSQPDGGMAMLSDGRLAVRDPGNARLQLYDPESGEGIATWPVVPSGFSTSTPLVRTRGDTLLTPVLMERDRDASEWEIGRQRIAPDGSIVDTLRAPDSGYDPPRIEARRESESGSSVSINTVPFSPNDQSAYHPDGYWIEGISDAYAVTLLRPGAWLRIEREVEPVRVPPGEKAQAEALATRNMRRTDPNWRWDGPPIPDFKAFFNDFAVAEDGRIVVGVELAGVEGDDPDYDPTEPDAVERRWRAQNALDFFETDGTYLGRVLLPDEVSSYPPPVIRGEHMWAVTADDLGVQRVVRYRIVPPSADGAAAAESAATASDAGAEGSAG</sequence>
<dbReference type="Pfam" id="PF17170">
    <property type="entry name" value="DUF5128"/>
    <property type="match status" value="1"/>
</dbReference>
<dbReference type="Proteomes" id="UP001484239">
    <property type="component" value="Unassembled WGS sequence"/>
</dbReference>
<feature type="signal peptide" evidence="2">
    <location>
        <begin position="1"/>
        <end position="19"/>
    </location>
</feature>
<gene>
    <name evidence="3" type="ORF">WI372_00955</name>
</gene>
<keyword evidence="4" id="KW-1185">Reference proteome</keyword>